<dbReference type="InterPro" id="IPR000157">
    <property type="entry name" value="TIR_dom"/>
</dbReference>
<dbReference type="Gene3D" id="3.40.50.10140">
    <property type="entry name" value="Toll/interleukin-1 receptor homology (TIR) domain"/>
    <property type="match status" value="1"/>
</dbReference>
<dbReference type="Pfam" id="PF13676">
    <property type="entry name" value="TIR_2"/>
    <property type="match status" value="1"/>
</dbReference>
<comment type="caution">
    <text evidence="2">The sequence shown here is derived from an EMBL/GenBank/DDBJ whole genome shotgun (WGS) entry which is preliminary data.</text>
</comment>
<protein>
    <recommendedName>
        <fullName evidence="1">TIR domain-containing protein</fullName>
    </recommendedName>
</protein>
<sequence length="216" mass="23905">MSEGLADCKLFLFFVSKNSLASKMVELEWQNAVIKATQGKTKIVPVKVDDCMMPPILLQTLYIDLFGQGLDVALRQVLDVAQGNNTFKAGPQEFNNIRAYAYEKDDSIIVECQAAHFLEPMSHYVIVVDNKEEDISFKCTSDTMCIQGFNSNVAMNDGSFINGILIGVDRGTTPAFPVVTSLTSRNGQQVRVSGVLHKKSLTEWRYVPFALGPART</sequence>
<dbReference type="SUPFAM" id="SSF52200">
    <property type="entry name" value="Toll/Interleukin receptor TIR domain"/>
    <property type="match status" value="1"/>
</dbReference>
<dbReference type="EMBL" id="LPJR01000052">
    <property type="protein sequence ID" value="KWF24972.1"/>
    <property type="molecule type" value="Genomic_DNA"/>
</dbReference>
<gene>
    <name evidence="2" type="ORF">WT56_22030</name>
</gene>
<evidence type="ECO:0000313" key="3">
    <source>
        <dbReference type="Proteomes" id="UP000062912"/>
    </source>
</evidence>
<evidence type="ECO:0000259" key="1">
    <source>
        <dbReference type="Pfam" id="PF13676"/>
    </source>
</evidence>
<dbReference type="GO" id="GO:0007165">
    <property type="term" value="P:signal transduction"/>
    <property type="evidence" value="ECO:0007669"/>
    <property type="project" value="InterPro"/>
</dbReference>
<dbReference type="InterPro" id="IPR035897">
    <property type="entry name" value="Toll_tir_struct_dom_sf"/>
</dbReference>
<dbReference type="Proteomes" id="UP000062912">
    <property type="component" value="Unassembled WGS sequence"/>
</dbReference>
<accession>A0A132EE89</accession>
<proteinExistence type="predicted"/>
<dbReference type="AlphaFoldDB" id="A0A132EE89"/>
<reference evidence="2 3" key="1">
    <citation type="submission" date="2015-11" db="EMBL/GenBank/DDBJ databases">
        <title>Expanding the genomic diversity of Burkholderia species for the development of highly accurate diagnostics.</title>
        <authorList>
            <person name="Sahl J."/>
            <person name="Keim P."/>
            <person name="Wagner D."/>
        </authorList>
    </citation>
    <scope>NUCLEOTIDE SEQUENCE [LARGE SCALE GENOMIC DNA]</scope>
    <source>
        <strain evidence="2 3">MSMB368WGS</strain>
    </source>
</reference>
<organism evidence="2 3">
    <name type="scientific">Burkholderia pseudomultivorans</name>
    <dbReference type="NCBI Taxonomy" id="1207504"/>
    <lineage>
        <taxon>Bacteria</taxon>
        <taxon>Pseudomonadati</taxon>
        <taxon>Pseudomonadota</taxon>
        <taxon>Betaproteobacteria</taxon>
        <taxon>Burkholderiales</taxon>
        <taxon>Burkholderiaceae</taxon>
        <taxon>Burkholderia</taxon>
        <taxon>Burkholderia cepacia complex</taxon>
    </lineage>
</organism>
<name>A0A132EE89_9BURK</name>
<evidence type="ECO:0000313" key="2">
    <source>
        <dbReference type="EMBL" id="KWF24972.1"/>
    </source>
</evidence>
<feature type="domain" description="TIR" evidence="1">
    <location>
        <begin position="1"/>
        <end position="74"/>
    </location>
</feature>